<keyword evidence="8" id="KW-1185">Reference proteome</keyword>
<sequence>MLLRSRGFFVLRSRDLCPSLQFRLFSTGNNNVNNKGNRLFENEDDFERRFFGDRGNSADTGFDTLSDGMDSKLKKAAMSFPITDEIWDEDYKFRPDMTFWPATNYTLRDLDLTKPAIPKKFKRNQFETTTKEVLQKADFRNVRFLSNFLTEAGIIIKRSQTKISAKAQRRVAREIKTARAFGLMPFTTMGTKSFVFGRSMKDSDEFISNDSSGLSALNEP</sequence>
<dbReference type="GO" id="GO:0006412">
    <property type="term" value="P:translation"/>
    <property type="evidence" value="ECO:0007669"/>
    <property type="project" value="InterPro"/>
</dbReference>
<dbReference type="GO" id="GO:0070181">
    <property type="term" value="F:small ribosomal subunit rRNA binding"/>
    <property type="evidence" value="ECO:0007669"/>
    <property type="project" value="TreeGrafter"/>
</dbReference>
<comment type="similarity">
    <text evidence="6">Belongs to the bacterial ribosomal protein bS18 family.</text>
</comment>
<keyword evidence="2" id="KW-0694">RNA-binding</keyword>
<comment type="caution">
    <text evidence="7">The sequence shown here is derived from an EMBL/GenBank/DDBJ whole genome shotgun (WGS) entry which is preliminary data.</text>
</comment>
<dbReference type="InterPro" id="IPR001648">
    <property type="entry name" value="Ribosomal_bS18"/>
</dbReference>
<evidence type="ECO:0000313" key="8">
    <source>
        <dbReference type="Proteomes" id="UP000636800"/>
    </source>
</evidence>
<keyword evidence="3 6" id="KW-0689">Ribosomal protein</keyword>
<gene>
    <name evidence="7" type="ORF">HPP92_002930</name>
</gene>
<dbReference type="NCBIfam" id="TIGR00165">
    <property type="entry name" value="S18"/>
    <property type="match status" value="1"/>
</dbReference>
<organism evidence="7 8">
    <name type="scientific">Vanilla planifolia</name>
    <name type="common">Vanilla</name>
    <dbReference type="NCBI Taxonomy" id="51239"/>
    <lineage>
        <taxon>Eukaryota</taxon>
        <taxon>Viridiplantae</taxon>
        <taxon>Streptophyta</taxon>
        <taxon>Embryophyta</taxon>
        <taxon>Tracheophyta</taxon>
        <taxon>Spermatophyta</taxon>
        <taxon>Magnoliopsida</taxon>
        <taxon>Liliopsida</taxon>
        <taxon>Asparagales</taxon>
        <taxon>Orchidaceae</taxon>
        <taxon>Vanilloideae</taxon>
        <taxon>Vanilleae</taxon>
        <taxon>Vanilla</taxon>
    </lineage>
</organism>
<dbReference type="PANTHER" id="PTHR13479">
    <property type="entry name" value="30S RIBOSOMAL PROTEIN S18"/>
    <property type="match status" value="1"/>
</dbReference>
<evidence type="ECO:0000256" key="2">
    <source>
        <dbReference type="ARBA" id="ARBA00022884"/>
    </source>
</evidence>
<keyword evidence="1" id="KW-0699">rRNA-binding</keyword>
<dbReference type="OrthoDB" id="3176171at2759"/>
<keyword evidence="4 6" id="KW-0687">Ribonucleoprotein</keyword>
<evidence type="ECO:0000256" key="1">
    <source>
        <dbReference type="ARBA" id="ARBA00022730"/>
    </source>
</evidence>
<dbReference type="Pfam" id="PF01084">
    <property type="entry name" value="Ribosomal_S18"/>
    <property type="match status" value="1"/>
</dbReference>
<evidence type="ECO:0000256" key="5">
    <source>
        <dbReference type="ARBA" id="ARBA00035266"/>
    </source>
</evidence>
<reference evidence="7 8" key="1">
    <citation type="journal article" date="2020" name="Nat. Food">
        <title>A phased Vanilla planifolia genome enables genetic improvement of flavour and production.</title>
        <authorList>
            <person name="Hasing T."/>
            <person name="Tang H."/>
            <person name="Brym M."/>
            <person name="Khazi F."/>
            <person name="Huang T."/>
            <person name="Chambers A.H."/>
        </authorList>
    </citation>
    <scope>NUCLEOTIDE SEQUENCE [LARGE SCALE GENOMIC DNA]</scope>
    <source>
        <tissue evidence="7">Leaf</tissue>
    </source>
</reference>
<proteinExistence type="inferred from homology"/>
<evidence type="ECO:0000256" key="3">
    <source>
        <dbReference type="ARBA" id="ARBA00022980"/>
    </source>
</evidence>
<dbReference type="EMBL" id="JADCNL010000001">
    <property type="protein sequence ID" value="KAG0498239.1"/>
    <property type="molecule type" value="Genomic_DNA"/>
</dbReference>
<evidence type="ECO:0000256" key="4">
    <source>
        <dbReference type="ARBA" id="ARBA00023274"/>
    </source>
</evidence>
<dbReference type="AlphaFoldDB" id="A0A835RZ18"/>
<dbReference type="PANTHER" id="PTHR13479:SF65">
    <property type="entry name" value="F10K1.8 PROTEIN"/>
    <property type="match status" value="1"/>
</dbReference>
<name>A0A835RZ18_VANPL</name>
<dbReference type="GO" id="GO:0003735">
    <property type="term" value="F:structural constituent of ribosome"/>
    <property type="evidence" value="ECO:0007669"/>
    <property type="project" value="InterPro"/>
</dbReference>
<dbReference type="InterPro" id="IPR036870">
    <property type="entry name" value="Ribosomal_bS18_sf"/>
</dbReference>
<dbReference type="PRINTS" id="PR00974">
    <property type="entry name" value="RIBOSOMALS18"/>
</dbReference>
<evidence type="ECO:0000313" key="7">
    <source>
        <dbReference type="EMBL" id="KAG0498239.1"/>
    </source>
</evidence>
<evidence type="ECO:0000256" key="6">
    <source>
        <dbReference type="RuleBase" id="RU003910"/>
    </source>
</evidence>
<protein>
    <recommendedName>
        <fullName evidence="5">Small ribosomal subunit protein bS18c</fullName>
    </recommendedName>
</protein>
<dbReference type="Proteomes" id="UP000636800">
    <property type="component" value="Chromosome 1"/>
</dbReference>
<dbReference type="FunFam" id="4.10.640.10:FF:000009">
    <property type="entry name" value="Ribosomal protein S18"/>
    <property type="match status" value="1"/>
</dbReference>
<dbReference type="SUPFAM" id="SSF46911">
    <property type="entry name" value="Ribosomal protein S18"/>
    <property type="match status" value="1"/>
</dbReference>
<accession>A0A835RZ18</accession>
<dbReference type="Gene3D" id="4.10.640.10">
    <property type="entry name" value="Ribosomal protein S18"/>
    <property type="match status" value="1"/>
</dbReference>
<dbReference type="GO" id="GO:0005763">
    <property type="term" value="C:mitochondrial small ribosomal subunit"/>
    <property type="evidence" value="ECO:0007669"/>
    <property type="project" value="TreeGrafter"/>
</dbReference>